<evidence type="ECO:0000256" key="4">
    <source>
        <dbReference type="SAM" id="Coils"/>
    </source>
</evidence>
<dbReference type="KEGG" id="btab:109041114"/>
<dbReference type="AlphaFoldDB" id="A0A9P0A005"/>
<dbReference type="InterPro" id="IPR000435">
    <property type="entry name" value="Tektins"/>
</dbReference>
<comment type="similarity">
    <text evidence="1 3">Belongs to the tektin family.</text>
</comment>
<organism evidence="5 6">
    <name type="scientific">Bemisia tabaci</name>
    <name type="common">Sweetpotato whitefly</name>
    <name type="synonym">Aleurodes tabaci</name>
    <dbReference type="NCBI Taxonomy" id="7038"/>
    <lineage>
        <taxon>Eukaryota</taxon>
        <taxon>Metazoa</taxon>
        <taxon>Ecdysozoa</taxon>
        <taxon>Arthropoda</taxon>
        <taxon>Hexapoda</taxon>
        <taxon>Insecta</taxon>
        <taxon>Pterygota</taxon>
        <taxon>Neoptera</taxon>
        <taxon>Paraneoptera</taxon>
        <taxon>Hemiptera</taxon>
        <taxon>Sternorrhyncha</taxon>
        <taxon>Aleyrodoidea</taxon>
        <taxon>Aleyrodidae</taxon>
        <taxon>Aleyrodinae</taxon>
        <taxon>Bemisia</taxon>
    </lineage>
</organism>
<reference evidence="5" key="1">
    <citation type="submission" date="2021-12" db="EMBL/GenBank/DDBJ databases">
        <authorList>
            <person name="King R."/>
        </authorList>
    </citation>
    <scope>NUCLEOTIDE SEQUENCE</scope>
</reference>
<evidence type="ECO:0000313" key="6">
    <source>
        <dbReference type="Proteomes" id="UP001152759"/>
    </source>
</evidence>
<comment type="subcellular location">
    <subcellularLocation>
        <location evidence="3">Cytoplasm</location>
        <location evidence="3">Cytoskeleton</location>
        <location evidence="3">Cilium axoneme</location>
    </subcellularLocation>
</comment>
<keyword evidence="3" id="KW-0282">Flagellum</keyword>
<keyword evidence="6" id="KW-1185">Reference proteome</keyword>
<dbReference type="GO" id="GO:0060271">
    <property type="term" value="P:cilium assembly"/>
    <property type="evidence" value="ECO:0007669"/>
    <property type="project" value="UniProtKB-UniRule"/>
</dbReference>
<evidence type="ECO:0000313" key="5">
    <source>
        <dbReference type="EMBL" id="CAH0381143.1"/>
    </source>
</evidence>
<feature type="coiled-coil region" evidence="4">
    <location>
        <begin position="277"/>
        <end position="311"/>
    </location>
</feature>
<dbReference type="GO" id="GO:0015630">
    <property type="term" value="C:microtubule cytoskeleton"/>
    <property type="evidence" value="ECO:0007669"/>
    <property type="project" value="UniProtKB-UniRule"/>
</dbReference>
<proteinExistence type="inferred from homology"/>
<dbReference type="PANTHER" id="PTHR19960:SF7">
    <property type="entry name" value="TEKTIN"/>
    <property type="match status" value="1"/>
</dbReference>
<dbReference type="GO" id="GO:0005634">
    <property type="term" value="C:nucleus"/>
    <property type="evidence" value="ECO:0007669"/>
    <property type="project" value="TreeGrafter"/>
</dbReference>
<keyword evidence="3" id="KW-0966">Cell projection</keyword>
<feature type="coiled-coil region" evidence="4">
    <location>
        <begin position="350"/>
        <end position="384"/>
    </location>
</feature>
<keyword evidence="4" id="KW-0175">Coiled coil</keyword>
<dbReference type="InterPro" id="IPR048256">
    <property type="entry name" value="Tektin-like"/>
</dbReference>
<evidence type="ECO:0000256" key="1">
    <source>
        <dbReference type="ARBA" id="ARBA00007209"/>
    </source>
</evidence>
<dbReference type="Proteomes" id="UP001152759">
    <property type="component" value="Chromosome 1"/>
</dbReference>
<keyword evidence="3" id="KW-0969">Cilium</keyword>
<accession>A0A9P0A005</accession>
<dbReference type="Pfam" id="PF03148">
    <property type="entry name" value="Tektin"/>
    <property type="match status" value="1"/>
</dbReference>
<dbReference type="PANTHER" id="PTHR19960">
    <property type="entry name" value="TEKTIN"/>
    <property type="match status" value="1"/>
</dbReference>
<dbReference type="EMBL" id="OU963862">
    <property type="protein sequence ID" value="CAH0381143.1"/>
    <property type="molecule type" value="Genomic_DNA"/>
</dbReference>
<protein>
    <recommendedName>
        <fullName evidence="3">Tektin</fullName>
    </recommendedName>
</protein>
<evidence type="ECO:0000256" key="2">
    <source>
        <dbReference type="ARBA" id="ARBA00022490"/>
    </source>
</evidence>
<keyword evidence="2" id="KW-0963">Cytoplasm</keyword>
<dbReference type="GO" id="GO:0060294">
    <property type="term" value="P:cilium movement involved in cell motility"/>
    <property type="evidence" value="ECO:0007669"/>
    <property type="project" value="UniProtKB-UniRule"/>
</dbReference>
<sequence>MSVVLEDKYLPRVSCADWEKKVHHLQEVSSSQRAGSTALRFESNQLRNETEIEVLWNKYNSNRKLADRIKEIEKWRYILEQQLQNVKGELAAVNNEKSLTDNQIQSLNILFSLVNECLTIRNERNCADLCEDIGQTELRKEHSLLERMKKTLTDQSLAGWEQIKRLNELKAKLEYDLADKHKTLDIESTCLQLEPTSSDISYKADALRNLKLFISHEAWLARCESLKNSADCEVRNSQKLCEEMCVPRQKFHNELFIQTEATNFALRKRIYETRRLRNELDWQNQKVKQEMERLMKEINEIDQALQAKTNVLKLAETRIEKRMFRPGTELCNDDTLSGLKQEIIYLRETRKNLSHQLDTAKACYNELEDQMLTLELELADKNHALQTDIKCMDLRLSILSSAKKN</sequence>
<name>A0A9P0A005_BEMTA</name>
<dbReference type="PRINTS" id="PR00511">
    <property type="entry name" value="TEKTIN"/>
</dbReference>
<dbReference type="GO" id="GO:0005930">
    <property type="term" value="C:axoneme"/>
    <property type="evidence" value="ECO:0007669"/>
    <property type="project" value="UniProtKB-SubCell"/>
</dbReference>
<gene>
    <name evidence="5" type="ORF">BEMITA_LOCUS821</name>
</gene>
<evidence type="ECO:0000256" key="3">
    <source>
        <dbReference type="RuleBase" id="RU367040"/>
    </source>
</evidence>